<name>A0A6J5QZL0_9CAUD</name>
<sequence length="156" mass="17713">MIIFWTPTKITQLKQYWAEGLTTRDIGAKLKATRNAVIGKVHRLGLLPRSNEQARTSVKAKPKPEPKPEPKAKPQPEPRSTKTIPPKPVVNPVIPKGDARAATLALKADSCRWPLGDPYTDRFMYCDKKKIADYPYCEEHRRKAYNESSSPKYRGK</sequence>
<organism evidence="2">
    <name type="scientific">uncultured Caudovirales phage</name>
    <dbReference type="NCBI Taxonomy" id="2100421"/>
    <lineage>
        <taxon>Viruses</taxon>
        <taxon>Duplodnaviria</taxon>
        <taxon>Heunggongvirae</taxon>
        <taxon>Uroviricota</taxon>
        <taxon>Caudoviricetes</taxon>
        <taxon>Peduoviridae</taxon>
        <taxon>Maltschvirus</taxon>
        <taxon>Maltschvirus maltsch</taxon>
    </lineage>
</organism>
<evidence type="ECO:0000313" key="2">
    <source>
        <dbReference type="EMBL" id="CAB4190140.1"/>
    </source>
</evidence>
<feature type="compositionally biased region" description="Basic and acidic residues" evidence="1">
    <location>
        <begin position="62"/>
        <end position="80"/>
    </location>
</feature>
<feature type="region of interest" description="Disordered" evidence="1">
    <location>
        <begin position="48"/>
        <end position="94"/>
    </location>
</feature>
<gene>
    <name evidence="2" type="ORF">UFOVP1193_38</name>
</gene>
<proteinExistence type="predicted"/>
<dbReference type="EMBL" id="LR797156">
    <property type="protein sequence ID" value="CAB4190140.1"/>
    <property type="molecule type" value="Genomic_DNA"/>
</dbReference>
<dbReference type="InterPro" id="IPR011681">
    <property type="entry name" value="GcrA"/>
</dbReference>
<protein>
    <submittedName>
        <fullName evidence="2">GcrA cell cycle regulator</fullName>
    </submittedName>
</protein>
<dbReference type="Gene3D" id="1.10.10.60">
    <property type="entry name" value="Homeodomain-like"/>
    <property type="match status" value="1"/>
</dbReference>
<reference evidence="2" key="1">
    <citation type="submission" date="2020-05" db="EMBL/GenBank/DDBJ databases">
        <authorList>
            <person name="Chiriac C."/>
            <person name="Salcher M."/>
            <person name="Ghai R."/>
            <person name="Kavagutti S V."/>
        </authorList>
    </citation>
    <scope>NUCLEOTIDE SEQUENCE</scope>
</reference>
<evidence type="ECO:0000256" key="1">
    <source>
        <dbReference type="SAM" id="MobiDB-lite"/>
    </source>
</evidence>
<accession>A0A6J5QZL0</accession>
<dbReference type="Pfam" id="PF07750">
    <property type="entry name" value="GcrA"/>
    <property type="match status" value="1"/>
</dbReference>